<dbReference type="CDD" id="cd00161">
    <property type="entry name" value="beta-trefoil_Ricin-like"/>
    <property type="match status" value="1"/>
</dbReference>
<feature type="signal peptide" evidence="4">
    <location>
        <begin position="1"/>
        <end position="20"/>
    </location>
</feature>
<dbReference type="InterPro" id="IPR003961">
    <property type="entry name" value="FN3_dom"/>
</dbReference>
<feature type="compositionally biased region" description="Low complexity" evidence="3">
    <location>
        <begin position="142"/>
        <end position="167"/>
    </location>
</feature>
<dbReference type="InterPro" id="IPR000772">
    <property type="entry name" value="Ricin_B_lectin"/>
</dbReference>
<dbReference type="EMBL" id="BMUT01000011">
    <property type="protein sequence ID" value="GGX97059.1"/>
    <property type="molecule type" value="Genomic_DNA"/>
</dbReference>
<feature type="chain" id="PRO_5046219702" description="Fibronectin type-III domain-containing protein" evidence="4">
    <location>
        <begin position="21"/>
        <end position="663"/>
    </location>
</feature>
<dbReference type="InterPro" id="IPR036116">
    <property type="entry name" value="FN3_sf"/>
</dbReference>
<keyword evidence="7" id="KW-1185">Reference proteome</keyword>
<organism evidence="6 7">
    <name type="scientific">Streptomyces hiroshimensis</name>
    <dbReference type="NCBI Taxonomy" id="66424"/>
    <lineage>
        <taxon>Bacteria</taxon>
        <taxon>Bacillati</taxon>
        <taxon>Actinomycetota</taxon>
        <taxon>Actinomycetes</taxon>
        <taxon>Kitasatosporales</taxon>
        <taxon>Streptomycetaceae</taxon>
        <taxon>Streptomyces</taxon>
    </lineage>
</organism>
<dbReference type="Pfam" id="PF14200">
    <property type="entry name" value="RicinB_lectin_2"/>
    <property type="match status" value="1"/>
</dbReference>
<dbReference type="SUPFAM" id="SSF50370">
    <property type="entry name" value="Ricin B-like lectins"/>
    <property type="match status" value="1"/>
</dbReference>
<dbReference type="SMART" id="SM00060">
    <property type="entry name" value="FN3"/>
    <property type="match status" value="1"/>
</dbReference>
<dbReference type="PROSITE" id="PS50231">
    <property type="entry name" value="RICIN_B_LECTIN"/>
    <property type="match status" value="1"/>
</dbReference>
<keyword evidence="2" id="KW-0624">Polysaccharide degradation</keyword>
<name>A0ABQ2YVU6_9ACTN</name>
<evidence type="ECO:0000313" key="7">
    <source>
        <dbReference type="Proteomes" id="UP000659223"/>
    </source>
</evidence>
<reference evidence="7" key="1">
    <citation type="journal article" date="2019" name="Int. J. Syst. Evol. Microbiol.">
        <title>The Global Catalogue of Microorganisms (GCM) 10K type strain sequencing project: providing services to taxonomists for standard genome sequencing and annotation.</title>
        <authorList>
            <consortium name="The Broad Institute Genomics Platform"/>
            <consortium name="The Broad Institute Genome Sequencing Center for Infectious Disease"/>
            <person name="Wu L."/>
            <person name="Ma J."/>
        </authorList>
    </citation>
    <scope>NUCLEOTIDE SEQUENCE [LARGE SCALE GENOMIC DNA]</scope>
    <source>
        <strain evidence="7">JCM 4586</strain>
    </source>
</reference>
<sequence>MILGAAAVAAAAGIAFGVMSTGSATSTPGSQPEAANVPAAQPVHKKTPAPLTSTPPADKQRGLVYDGLKPAPKGDRCVGVYSVSRAGLCTHGPDAPPKGVDITKDTPPVAAKAAAPSSLTGDGGQAPSASEALGGAPSVVDARTGGVATAAAAPGPGTPATPQAGSGSKVVCEGDGSTGNRVQVLYVHAPGRDRFGQYAASFKQWAAETDVIYNASAKETGGERHVRYVTEADCTVSVLNAELSAGDLQEFGAMNNALAAKGFNRRDRKYMVFADAQVYCGIGTFNGDERPGQDNLSNFGPSYGRTDSGCWGGSTPAHELGHNLGAVNNSAPHTSKAAHCVDEWDIMCYSDAPYYPKMQVLCPERTGDQRLDCGHDDYFHTSPKPGSYLATHWNIANNRFLMAGGGTTNPDPGPTPTRTPDPTRPPSAGPDAQVSQITPNSAVVSWPKASSATGYDLLIDGKKTADVKDTVVRLTGLTPDTAYKVAVAARGADGKASAPGRAASFRTLSADGGSPVRPGTAYVMVNGLTGQAADLWGGSAADGTVAIAYQRHGYANQQWSFENAGGGTLRVKSAQSGKCLELGSGGRAVAGQYVAQQPCRDTAAQKWRLNAAGGGSYVLQPEGSSLVLGISNRWYYGGRLLELQQKNDQGYQNWTLSKAAASS</sequence>
<evidence type="ECO:0000256" key="1">
    <source>
        <dbReference type="ARBA" id="ARBA00023295"/>
    </source>
</evidence>
<dbReference type="SUPFAM" id="SSF49265">
    <property type="entry name" value="Fibronectin type III"/>
    <property type="match status" value="1"/>
</dbReference>
<keyword evidence="2" id="KW-0119">Carbohydrate metabolism</keyword>
<feature type="compositionally biased region" description="Pro residues" evidence="3">
    <location>
        <begin position="411"/>
        <end position="428"/>
    </location>
</feature>
<dbReference type="SUPFAM" id="SSF55486">
    <property type="entry name" value="Metalloproteases ('zincins'), catalytic domain"/>
    <property type="match status" value="1"/>
</dbReference>
<proteinExistence type="predicted"/>
<dbReference type="InterPro" id="IPR013783">
    <property type="entry name" value="Ig-like_fold"/>
</dbReference>
<dbReference type="InterPro" id="IPR035992">
    <property type="entry name" value="Ricin_B-like_lectins"/>
</dbReference>
<evidence type="ECO:0000256" key="2">
    <source>
        <dbReference type="ARBA" id="ARBA00023326"/>
    </source>
</evidence>
<feature type="region of interest" description="Disordered" evidence="3">
    <location>
        <begin position="22"/>
        <end position="69"/>
    </location>
</feature>
<evidence type="ECO:0000256" key="4">
    <source>
        <dbReference type="SAM" id="SignalP"/>
    </source>
</evidence>
<feature type="domain" description="Fibronectin type-III" evidence="5">
    <location>
        <begin position="426"/>
        <end position="510"/>
    </location>
</feature>
<dbReference type="Gene3D" id="2.60.40.10">
    <property type="entry name" value="Immunoglobulins"/>
    <property type="match status" value="1"/>
</dbReference>
<protein>
    <recommendedName>
        <fullName evidence="5">Fibronectin type-III domain-containing protein</fullName>
    </recommendedName>
</protein>
<dbReference type="CDD" id="cd00063">
    <property type="entry name" value="FN3"/>
    <property type="match status" value="1"/>
</dbReference>
<dbReference type="Pfam" id="PF00041">
    <property type="entry name" value="fn3"/>
    <property type="match status" value="1"/>
</dbReference>
<dbReference type="SMART" id="SM00458">
    <property type="entry name" value="RICIN"/>
    <property type="match status" value="1"/>
</dbReference>
<feature type="region of interest" description="Disordered" evidence="3">
    <location>
        <begin position="402"/>
        <end position="436"/>
    </location>
</feature>
<dbReference type="Proteomes" id="UP000659223">
    <property type="component" value="Unassembled WGS sequence"/>
</dbReference>
<dbReference type="Gene3D" id="2.80.10.50">
    <property type="match status" value="1"/>
</dbReference>
<gene>
    <name evidence="6" type="ORF">GCM10010324_48940</name>
</gene>
<keyword evidence="4" id="KW-0732">Signal</keyword>
<feature type="region of interest" description="Disordered" evidence="3">
    <location>
        <begin position="109"/>
        <end position="172"/>
    </location>
</feature>
<accession>A0ABQ2YVU6</accession>
<evidence type="ECO:0000313" key="6">
    <source>
        <dbReference type="EMBL" id="GGX97059.1"/>
    </source>
</evidence>
<keyword evidence="1" id="KW-0378">Hydrolase</keyword>
<evidence type="ECO:0000256" key="3">
    <source>
        <dbReference type="SAM" id="MobiDB-lite"/>
    </source>
</evidence>
<dbReference type="RefSeq" id="WP_229899718.1">
    <property type="nucleotide sequence ID" value="NZ_BMUT01000011.1"/>
</dbReference>
<evidence type="ECO:0000259" key="5">
    <source>
        <dbReference type="PROSITE" id="PS50853"/>
    </source>
</evidence>
<comment type="caution">
    <text evidence="6">The sequence shown here is derived from an EMBL/GenBank/DDBJ whole genome shotgun (WGS) entry which is preliminary data.</text>
</comment>
<dbReference type="PROSITE" id="PS50853">
    <property type="entry name" value="FN3"/>
    <property type="match status" value="1"/>
</dbReference>
<keyword evidence="1" id="KW-0326">Glycosidase</keyword>